<dbReference type="VEuPathDB" id="FungiDB:UMAG_02035"/>
<dbReference type="GO" id="GO:0016787">
    <property type="term" value="F:hydrolase activity"/>
    <property type="evidence" value="ECO:0000318"/>
    <property type="project" value="GO_Central"/>
</dbReference>
<dbReference type="KEGG" id="uma:UMAG_02035"/>
<dbReference type="OMA" id="HHESFEQ"/>
<dbReference type="Gene3D" id="3.40.50.1820">
    <property type="entry name" value="alpha/beta hydrolase"/>
    <property type="match status" value="1"/>
</dbReference>
<dbReference type="eggNOG" id="ENOG502S29V">
    <property type="taxonomic scope" value="Eukaryota"/>
</dbReference>
<evidence type="ECO:0000256" key="2">
    <source>
        <dbReference type="SAM" id="SignalP"/>
    </source>
</evidence>
<dbReference type="PANTHER" id="PTHR22946:SF12">
    <property type="entry name" value="CONIDIAL PIGMENT BIOSYNTHESIS PROTEIN AYG1 (AFU_ORTHOLOGUE AFUA_2G17550)"/>
    <property type="match status" value="1"/>
</dbReference>
<dbReference type="PANTHER" id="PTHR22946">
    <property type="entry name" value="DIENELACTONE HYDROLASE DOMAIN-CONTAINING PROTEIN-RELATED"/>
    <property type="match status" value="1"/>
</dbReference>
<sequence length="436" mass="49212">MRSILVSLFFGYHLLFVPWITGASADADDSTDILISFAQSIMNDTTPFPYHASISSWYETFLQVALQRKAWPVDGYADETDFAPIFALLEATYPDQTVNDLQDDEWADAFNFKGQELLQIADSLRANNSTQNATIYYMRAANVFRLAYFPWVHEKTSQSRAKLYAWKMDKHAFKQALSSINAFYYSKTSATLAGDEAFDIPLRVYKAKNVNGAQPVVVIITGLDHYHTFMLDHISALTSYGFTVITVAMPGTADSPITGKDEKAQEQYWTSIVDWISYNPELFDASCVSFWGISAGSYWALRVSRVEKSRVRRVVSQGTASHYAFTRTWLEAAEKLAYPVSLQRALGQSFGFADPESFKNEVEQYSLLRQGLLDQNAAELIAVNGEQDTIFPIDDQRILAEHGPGALLRWFPHMGHNGEPLSSAWLYDFWQQRGAC</sequence>
<dbReference type="SUPFAM" id="SSF53474">
    <property type="entry name" value="alpha/beta-Hydrolases"/>
    <property type="match status" value="1"/>
</dbReference>
<keyword evidence="1" id="KW-0378">Hydrolase</keyword>
<name>A0A0D1E0W4_MYCMD</name>
<dbReference type="AlphaFoldDB" id="A0A0D1E0W4"/>
<evidence type="ECO:0000256" key="1">
    <source>
        <dbReference type="ARBA" id="ARBA00022801"/>
    </source>
</evidence>
<dbReference type="OrthoDB" id="5409895at2759"/>
<dbReference type="GO" id="GO:0042438">
    <property type="term" value="P:melanin biosynthetic process"/>
    <property type="evidence" value="ECO:0000318"/>
    <property type="project" value="GO_Central"/>
</dbReference>
<dbReference type="EMBL" id="CM003144">
    <property type="protein sequence ID" value="KIS69496.1"/>
    <property type="molecule type" value="Genomic_DNA"/>
</dbReference>
<dbReference type="Proteomes" id="UP000000561">
    <property type="component" value="Chromosome 5"/>
</dbReference>
<dbReference type="GeneID" id="23562883"/>
<keyword evidence="4" id="KW-1185">Reference proteome</keyword>
<proteinExistence type="predicted"/>
<dbReference type="InterPro" id="IPR029058">
    <property type="entry name" value="AB_hydrolase_fold"/>
</dbReference>
<organism evidence="3 4">
    <name type="scientific">Mycosarcoma maydis</name>
    <name type="common">Corn smut fungus</name>
    <name type="synonym">Ustilago maydis</name>
    <dbReference type="NCBI Taxonomy" id="5270"/>
    <lineage>
        <taxon>Eukaryota</taxon>
        <taxon>Fungi</taxon>
        <taxon>Dikarya</taxon>
        <taxon>Basidiomycota</taxon>
        <taxon>Ustilaginomycotina</taxon>
        <taxon>Ustilaginomycetes</taxon>
        <taxon>Ustilaginales</taxon>
        <taxon>Ustilaginaceae</taxon>
        <taxon>Mycosarcoma</taxon>
    </lineage>
</organism>
<dbReference type="ESTHER" id="ustma-q4pcx8">
    <property type="family name" value="Duf_1100-S"/>
</dbReference>
<evidence type="ECO:0000313" key="4">
    <source>
        <dbReference type="Proteomes" id="UP000000561"/>
    </source>
</evidence>
<dbReference type="RefSeq" id="XP_011388424.1">
    <property type="nucleotide sequence ID" value="XM_011390122.1"/>
</dbReference>
<protein>
    <recommendedName>
        <fullName evidence="5">Yellowish-green 1 (Ayg1)</fullName>
    </recommendedName>
</protein>
<gene>
    <name evidence="3" type="ORF">UMAG_02035</name>
</gene>
<reference evidence="3 4" key="1">
    <citation type="journal article" date="2006" name="Nature">
        <title>Insights from the genome of the biotrophic fungal plant pathogen Ustilago maydis.</title>
        <authorList>
            <person name="Kamper J."/>
            <person name="Kahmann R."/>
            <person name="Bolker M."/>
            <person name="Ma L.J."/>
            <person name="Brefort T."/>
            <person name="Saville B.J."/>
            <person name="Banuett F."/>
            <person name="Kronstad J.W."/>
            <person name="Gold S.E."/>
            <person name="Muller O."/>
            <person name="Perlin M.H."/>
            <person name="Wosten H.A."/>
            <person name="de Vries R."/>
            <person name="Ruiz-Herrera J."/>
            <person name="Reynaga-Pena C.G."/>
            <person name="Snetselaar K."/>
            <person name="McCann M."/>
            <person name="Perez-Martin J."/>
            <person name="Feldbrugge M."/>
            <person name="Basse C.W."/>
            <person name="Steinberg G."/>
            <person name="Ibeas J.I."/>
            <person name="Holloman W."/>
            <person name="Guzman P."/>
            <person name="Farman M."/>
            <person name="Stajich J.E."/>
            <person name="Sentandreu R."/>
            <person name="Gonzalez-Prieto J.M."/>
            <person name="Kennell J.C."/>
            <person name="Molina L."/>
            <person name="Schirawski J."/>
            <person name="Mendoza-Mendoza A."/>
            <person name="Greilinger D."/>
            <person name="Munch K."/>
            <person name="Rossel N."/>
            <person name="Scherer M."/>
            <person name="Vranes M."/>
            <person name="Ladendorf O."/>
            <person name="Vincon V."/>
            <person name="Fuchs U."/>
            <person name="Sandrock B."/>
            <person name="Meng S."/>
            <person name="Ho E.C."/>
            <person name="Cahill M.J."/>
            <person name="Boyce K.J."/>
            <person name="Klose J."/>
            <person name="Klosterman S.J."/>
            <person name="Deelstra H.J."/>
            <person name="Ortiz-Castellanos L."/>
            <person name="Li W."/>
            <person name="Sanchez-Alonso P."/>
            <person name="Schreier P.H."/>
            <person name="Hauser-Hahn I."/>
            <person name="Vaupel M."/>
            <person name="Koopmann E."/>
            <person name="Friedrich G."/>
            <person name="Voss H."/>
            <person name="Schluter T."/>
            <person name="Margolis J."/>
            <person name="Platt D."/>
            <person name="Swimmer C."/>
            <person name="Gnirke A."/>
            <person name="Chen F."/>
            <person name="Vysotskaia V."/>
            <person name="Mannhaupt G."/>
            <person name="Guldener U."/>
            <person name="Munsterkotter M."/>
            <person name="Haase D."/>
            <person name="Oesterheld M."/>
            <person name="Mewes H.W."/>
            <person name="Mauceli E.W."/>
            <person name="DeCaprio D."/>
            <person name="Wade C.M."/>
            <person name="Butler J."/>
            <person name="Young S."/>
            <person name="Jaffe D.B."/>
            <person name="Calvo S."/>
            <person name="Nusbaum C."/>
            <person name="Galagan J."/>
            <person name="Birren B.W."/>
        </authorList>
    </citation>
    <scope>NUCLEOTIDE SEQUENCE [LARGE SCALE GENOMIC DNA]</scope>
    <source>
        <strain evidence="4">DSM 14603 / FGSC 9021 / UM521</strain>
    </source>
</reference>
<dbReference type="Pfam" id="PF06500">
    <property type="entry name" value="FrsA-like"/>
    <property type="match status" value="1"/>
</dbReference>
<dbReference type="InterPro" id="IPR010520">
    <property type="entry name" value="FrsA-like"/>
</dbReference>
<keyword evidence="2" id="KW-0732">Signal</keyword>
<dbReference type="InterPro" id="IPR050261">
    <property type="entry name" value="FrsA_esterase"/>
</dbReference>
<evidence type="ECO:0000313" key="3">
    <source>
        <dbReference type="EMBL" id="KIS69496.1"/>
    </source>
</evidence>
<evidence type="ECO:0008006" key="5">
    <source>
        <dbReference type="Google" id="ProtNLM"/>
    </source>
</evidence>
<dbReference type="STRING" id="237631.A0A0D1E0W4"/>
<accession>A0A0D1E0W4</accession>
<feature type="chain" id="PRO_5002229473" description="Yellowish-green 1 (Ayg1)" evidence="2">
    <location>
        <begin position="26"/>
        <end position="436"/>
    </location>
</feature>
<feature type="signal peptide" evidence="2">
    <location>
        <begin position="1"/>
        <end position="25"/>
    </location>
</feature>
<dbReference type="InParanoid" id="A0A0D1E0W4"/>